<keyword evidence="5" id="KW-1185">Reference proteome</keyword>
<evidence type="ECO:0000313" key="4">
    <source>
        <dbReference type="EMBL" id="RDW56938.1"/>
    </source>
</evidence>
<dbReference type="Pfam" id="PF11951">
    <property type="entry name" value="Fungal_trans_2"/>
    <property type="match status" value="1"/>
</dbReference>
<accession>A0A3D8Q5K9</accession>
<reference evidence="4 5" key="1">
    <citation type="journal article" date="2018" name="IMA Fungus">
        <title>IMA Genome-F 9: Draft genome sequence of Annulohypoxylon stygium, Aspergillus mulundensis, Berkeleyomyces basicola (syn. Thielaviopsis basicola), Ceratocystis smalleyi, two Cercospora beticola strains, Coleophoma cylindrospora, Fusarium fracticaudum, Phialophora cf. hyalina, and Morchella septimelata.</title>
        <authorList>
            <person name="Wingfield B.D."/>
            <person name="Bills G.F."/>
            <person name="Dong Y."/>
            <person name="Huang W."/>
            <person name="Nel W.J."/>
            <person name="Swalarsk-Parry B.S."/>
            <person name="Vaghefi N."/>
            <person name="Wilken P.M."/>
            <person name="An Z."/>
            <person name="de Beer Z.W."/>
            <person name="De Vos L."/>
            <person name="Chen L."/>
            <person name="Duong T.A."/>
            <person name="Gao Y."/>
            <person name="Hammerbacher A."/>
            <person name="Kikkert J.R."/>
            <person name="Li Y."/>
            <person name="Li H."/>
            <person name="Li K."/>
            <person name="Li Q."/>
            <person name="Liu X."/>
            <person name="Ma X."/>
            <person name="Naidoo K."/>
            <person name="Pethybridge S.J."/>
            <person name="Sun J."/>
            <person name="Steenkamp E.T."/>
            <person name="van der Nest M.A."/>
            <person name="van Wyk S."/>
            <person name="Wingfield M.J."/>
            <person name="Xiong C."/>
            <person name="Yue Q."/>
            <person name="Zhang X."/>
        </authorList>
    </citation>
    <scope>NUCLEOTIDE SEQUENCE [LARGE SCALE GENOMIC DNA]</scope>
    <source>
        <strain evidence="4 5">BP5796</strain>
    </source>
</reference>
<evidence type="ECO:0000256" key="1">
    <source>
        <dbReference type="ARBA" id="ARBA00023242"/>
    </source>
</evidence>
<dbReference type="PANTHER" id="PTHR47657:SF14">
    <property type="entry name" value="ZN(2)-C6 FUNGAL-TYPE DOMAIN-CONTAINING PROTEIN"/>
    <property type="match status" value="1"/>
</dbReference>
<keyword evidence="1" id="KW-0539">Nucleus</keyword>
<organism evidence="4 5">
    <name type="scientific">Coleophoma crateriformis</name>
    <dbReference type="NCBI Taxonomy" id="565419"/>
    <lineage>
        <taxon>Eukaryota</taxon>
        <taxon>Fungi</taxon>
        <taxon>Dikarya</taxon>
        <taxon>Ascomycota</taxon>
        <taxon>Pezizomycotina</taxon>
        <taxon>Leotiomycetes</taxon>
        <taxon>Helotiales</taxon>
        <taxon>Dermateaceae</taxon>
        <taxon>Coleophoma</taxon>
    </lineage>
</organism>
<dbReference type="AlphaFoldDB" id="A0A3D8Q5K9"/>
<dbReference type="GO" id="GO:0008270">
    <property type="term" value="F:zinc ion binding"/>
    <property type="evidence" value="ECO:0007669"/>
    <property type="project" value="InterPro"/>
</dbReference>
<dbReference type="Proteomes" id="UP000256328">
    <property type="component" value="Unassembled WGS sequence"/>
</dbReference>
<dbReference type="InterPro" id="IPR052400">
    <property type="entry name" value="Zn2-C6_fungal_TF"/>
</dbReference>
<dbReference type="GO" id="GO:0000981">
    <property type="term" value="F:DNA-binding transcription factor activity, RNA polymerase II-specific"/>
    <property type="evidence" value="ECO:0007669"/>
    <property type="project" value="InterPro"/>
</dbReference>
<dbReference type="EMBL" id="PDLN01000024">
    <property type="protein sequence ID" value="RDW56938.1"/>
    <property type="molecule type" value="Genomic_DNA"/>
</dbReference>
<feature type="compositionally biased region" description="Polar residues" evidence="2">
    <location>
        <begin position="1"/>
        <end position="10"/>
    </location>
</feature>
<protein>
    <recommendedName>
        <fullName evidence="3">Zn(2)-C6 fungal-type domain-containing protein</fullName>
    </recommendedName>
</protein>
<dbReference type="InterPro" id="IPR001138">
    <property type="entry name" value="Zn2Cys6_DnaBD"/>
</dbReference>
<evidence type="ECO:0000256" key="2">
    <source>
        <dbReference type="SAM" id="MobiDB-lite"/>
    </source>
</evidence>
<name>A0A3D8Q5K9_9HELO</name>
<feature type="domain" description="Zn(2)-C6 fungal-type" evidence="3">
    <location>
        <begin position="30"/>
        <end position="60"/>
    </location>
</feature>
<sequence>MEDRSQTAQSVEAGDSVKLSRRSHTKSKRGCRRCKVKRIKCDEVHPACQNCVRHHVLCDFASISPPATSCRMPPVGIPPLHRRSVVNVRPASVDTTISDVLSSSRSQSPMQSPIQRSWETSSVGSVQSDVVVYPRPVSLRTPPDLILERRLLTHYLEMCSSNLNVTNSFLNSYNFSGEDVWSNWVVHLALGTPSLMDAILGFSAFHLRVCTAADKEVTRASHRYMAKAIVEQAKQLKEGITVENVEVLFARSTYIACHAVGSQEFLADDSQASTGSLSHWFRPWQGLNTIICSGLECIQNQGIKDMILKKRAIAQSDIETRSTSPREHSFDFLLDDLNFQEVNADTLEAYTSSVAQLETIYARLYQADVFRFAVTAPRRLVELVTINDPRALMIVGYFFMLLKKVGKIWWLDGTVEREFKILMGLLPPRWRPRMDWAVREFETGKG</sequence>
<comment type="caution">
    <text evidence="4">The sequence shown here is derived from an EMBL/GenBank/DDBJ whole genome shotgun (WGS) entry which is preliminary data.</text>
</comment>
<dbReference type="SUPFAM" id="SSF57701">
    <property type="entry name" value="Zn2/Cys6 DNA-binding domain"/>
    <property type="match status" value="1"/>
</dbReference>
<dbReference type="InterPro" id="IPR036864">
    <property type="entry name" value="Zn2-C6_fun-type_DNA-bd_sf"/>
</dbReference>
<dbReference type="InterPro" id="IPR021858">
    <property type="entry name" value="Fun_TF"/>
</dbReference>
<dbReference type="OrthoDB" id="416217at2759"/>
<gene>
    <name evidence="4" type="ORF">BP5796_13005</name>
</gene>
<dbReference type="CDD" id="cd00067">
    <property type="entry name" value="GAL4"/>
    <property type="match status" value="1"/>
</dbReference>
<evidence type="ECO:0000259" key="3">
    <source>
        <dbReference type="PROSITE" id="PS50048"/>
    </source>
</evidence>
<dbReference type="PROSITE" id="PS50048">
    <property type="entry name" value="ZN2_CY6_FUNGAL_2"/>
    <property type="match status" value="1"/>
</dbReference>
<dbReference type="PANTHER" id="PTHR47657">
    <property type="entry name" value="STEROL REGULATORY ELEMENT-BINDING PROTEIN ECM22"/>
    <property type="match status" value="1"/>
</dbReference>
<dbReference type="Gene3D" id="4.10.240.10">
    <property type="entry name" value="Zn(2)-C6 fungal-type DNA-binding domain"/>
    <property type="match status" value="1"/>
</dbReference>
<dbReference type="Pfam" id="PF00172">
    <property type="entry name" value="Zn_clus"/>
    <property type="match status" value="1"/>
</dbReference>
<dbReference type="SMART" id="SM00066">
    <property type="entry name" value="GAL4"/>
    <property type="match status" value="1"/>
</dbReference>
<evidence type="ECO:0000313" key="5">
    <source>
        <dbReference type="Proteomes" id="UP000256328"/>
    </source>
</evidence>
<feature type="region of interest" description="Disordered" evidence="2">
    <location>
        <begin position="1"/>
        <end position="24"/>
    </location>
</feature>
<proteinExistence type="predicted"/>
<dbReference type="PROSITE" id="PS00463">
    <property type="entry name" value="ZN2_CY6_FUNGAL_1"/>
    <property type="match status" value="1"/>
</dbReference>